<dbReference type="GO" id="GO:0055085">
    <property type="term" value="P:transmembrane transport"/>
    <property type="evidence" value="ECO:0007669"/>
    <property type="project" value="InterPro"/>
</dbReference>
<evidence type="ECO:0000313" key="8">
    <source>
        <dbReference type="Proteomes" id="UP000249590"/>
    </source>
</evidence>
<dbReference type="InterPro" id="IPR005495">
    <property type="entry name" value="LptG/LptF_permease"/>
</dbReference>
<dbReference type="RefSeq" id="WP_111348977.1">
    <property type="nucleotide sequence ID" value="NZ_JAIWKD010000016.1"/>
</dbReference>
<organism evidence="7 8">
    <name type="scientific">Acuticoccus sediminis</name>
    <dbReference type="NCBI Taxonomy" id="2184697"/>
    <lineage>
        <taxon>Bacteria</taxon>
        <taxon>Pseudomonadati</taxon>
        <taxon>Pseudomonadota</taxon>
        <taxon>Alphaproteobacteria</taxon>
        <taxon>Hyphomicrobiales</taxon>
        <taxon>Amorphaceae</taxon>
        <taxon>Acuticoccus</taxon>
    </lineage>
</organism>
<dbReference type="PANTHER" id="PTHR33529">
    <property type="entry name" value="SLR0882 PROTEIN-RELATED"/>
    <property type="match status" value="1"/>
</dbReference>
<comment type="caution">
    <text evidence="7">The sequence shown here is derived from an EMBL/GenBank/DDBJ whole genome shotgun (WGS) entry which is preliminary data.</text>
</comment>
<evidence type="ECO:0000256" key="2">
    <source>
        <dbReference type="ARBA" id="ARBA00022475"/>
    </source>
</evidence>
<feature type="transmembrane region" description="Helical" evidence="6">
    <location>
        <begin position="71"/>
        <end position="91"/>
    </location>
</feature>
<keyword evidence="2" id="KW-1003">Cell membrane</keyword>
<dbReference type="Proteomes" id="UP000249590">
    <property type="component" value="Unassembled WGS sequence"/>
</dbReference>
<evidence type="ECO:0000256" key="5">
    <source>
        <dbReference type="ARBA" id="ARBA00023136"/>
    </source>
</evidence>
<accession>A0A8B2NQI0</accession>
<dbReference type="GO" id="GO:0015920">
    <property type="term" value="P:lipopolysaccharide transport"/>
    <property type="evidence" value="ECO:0007669"/>
    <property type="project" value="TreeGrafter"/>
</dbReference>
<keyword evidence="3 6" id="KW-0812">Transmembrane</keyword>
<evidence type="ECO:0000256" key="4">
    <source>
        <dbReference type="ARBA" id="ARBA00022989"/>
    </source>
</evidence>
<gene>
    <name evidence="7" type="primary">lptG</name>
    <name evidence="7" type="ORF">DLJ53_21390</name>
</gene>
<feature type="transmembrane region" description="Helical" evidence="6">
    <location>
        <begin position="12"/>
        <end position="36"/>
    </location>
</feature>
<keyword evidence="5 6" id="KW-0472">Membrane</keyword>
<protein>
    <submittedName>
        <fullName evidence="7">LPS export ABC transporter permease LptG</fullName>
    </submittedName>
</protein>
<comment type="subcellular location">
    <subcellularLocation>
        <location evidence="1">Cell membrane</location>
        <topology evidence="1">Multi-pass membrane protein</topology>
    </subcellularLocation>
</comment>
<evidence type="ECO:0000256" key="6">
    <source>
        <dbReference type="SAM" id="Phobius"/>
    </source>
</evidence>
<dbReference type="EMBL" id="QHHQ01000004">
    <property type="protein sequence ID" value="RAI00258.1"/>
    <property type="molecule type" value="Genomic_DNA"/>
</dbReference>
<keyword evidence="8" id="KW-1185">Reference proteome</keyword>
<feature type="transmembrane region" description="Helical" evidence="6">
    <location>
        <begin position="103"/>
        <end position="125"/>
    </location>
</feature>
<feature type="transmembrane region" description="Helical" evidence="6">
    <location>
        <begin position="343"/>
        <end position="362"/>
    </location>
</feature>
<dbReference type="GO" id="GO:0043190">
    <property type="term" value="C:ATP-binding cassette (ABC) transporter complex"/>
    <property type="evidence" value="ECO:0007669"/>
    <property type="project" value="InterPro"/>
</dbReference>
<evidence type="ECO:0000256" key="3">
    <source>
        <dbReference type="ARBA" id="ARBA00022692"/>
    </source>
</evidence>
<name>A0A8B2NQI0_9HYPH</name>
<feature type="transmembrane region" description="Helical" evidence="6">
    <location>
        <begin position="282"/>
        <end position="301"/>
    </location>
</feature>
<dbReference type="InterPro" id="IPR030923">
    <property type="entry name" value="LptG"/>
</dbReference>
<sequence>MSGLGTGRVLSIYVGTTFLRWIFGFFVLGTAIIFLADAVELIRRTVDRDTFSASTAVLASFYKTPSLTEEFLPFAVLFGSIAAFLALNRRLELAVMRSAGISAWQFLAPAVVVVIGIGIATTTLYNPVSAAGRERSDELVAQVLGKEALTLTGGESIWFRQDGADGPSIMHAVAASSDGLTLYRVEIHRFDDAEQFIGRLEADSATLGDGKWHLENVSSYNADGNRTIEPTAELATALTPVEVHEAVARPDAISFWNLPAAVQLAERAGLPAHRFALQFQVLLARPLLLAAMVLIAASVSLRMVRLGGVTRAITGGVVAGFSLYIASAVASDLGEAGAVAPVLAAWLPGLAATLFGATALLYSEDG</sequence>
<feature type="transmembrane region" description="Helical" evidence="6">
    <location>
        <begin position="313"/>
        <end position="331"/>
    </location>
</feature>
<dbReference type="PANTHER" id="PTHR33529:SF2">
    <property type="entry name" value="LIPOPOLYSACCHARIDE EXPORT SYSTEM PERMEASE PROTEIN LPTG"/>
    <property type="match status" value="1"/>
</dbReference>
<keyword evidence="4 6" id="KW-1133">Transmembrane helix</keyword>
<dbReference type="OrthoDB" id="9798468at2"/>
<dbReference type="NCBIfam" id="TIGR04408">
    <property type="entry name" value="LptG_lptG"/>
    <property type="match status" value="1"/>
</dbReference>
<evidence type="ECO:0000313" key="7">
    <source>
        <dbReference type="EMBL" id="RAI00258.1"/>
    </source>
</evidence>
<evidence type="ECO:0000256" key="1">
    <source>
        <dbReference type="ARBA" id="ARBA00004651"/>
    </source>
</evidence>
<dbReference type="Pfam" id="PF03739">
    <property type="entry name" value="LptF_LptG"/>
    <property type="match status" value="1"/>
</dbReference>
<dbReference type="AlphaFoldDB" id="A0A8B2NQI0"/>
<reference evidence="7 8" key="1">
    <citation type="submission" date="2018-05" db="EMBL/GenBank/DDBJ databases">
        <title>Acuticoccus sediminis sp. nov., isolated from deep-sea sediment of Indian Ocean.</title>
        <authorList>
            <person name="Liu X."/>
            <person name="Lai Q."/>
            <person name="Du Y."/>
            <person name="Sun F."/>
            <person name="Zhang X."/>
            <person name="Wang S."/>
            <person name="Shao Z."/>
        </authorList>
    </citation>
    <scope>NUCLEOTIDE SEQUENCE [LARGE SCALE GENOMIC DNA]</scope>
    <source>
        <strain evidence="7 8">PTG4-2</strain>
    </source>
</reference>
<proteinExistence type="predicted"/>